<proteinExistence type="predicted"/>
<evidence type="ECO:0000313" key="5">
    <source>
        <dbReference type="EMBL" id="JAP03286.1"/>
    </source>
</evidence>
<feature type="compositionally biased region" description="Basic and acidic residues" evidence="3">
    <location>
        <begin position="621"/>
        <end position="639"/>
    </location>
</feature>
<feature type="compositionally biased region" description="Basic and acidic residues" evidence="3">
    <location>
        <begin position="452"/>
        <end position="470"/>
    </location>
</feature>
<evidence type="ECO:0000256" key="1">
    <source>
        <dbReference type="ARBA" id="ARBA00022737"/>
    </source>
</evidence>
<evidence type="ECO:0000256" key="3">
    <source>
        <dbReference type="SAM" id="MobiDB-lite"/>
    </source>
</evidence>
<feature type="compositionally biased region" description="Polar residues" evidence="3">
    <location>
        <begin position="905"/>
        <end position="929"/>
    </location>
</feature>
<feature type="compositionally biased region" description="Basic and acidic residues" evidence="3">
    <location>
        <begin position="408"/>
        <end position="418"/>
    </location>
</feature>
<sequence length="965" mass="105766">EMILKGRGLLTIKRDCYAAAEVLSKACEKSSEMFGDFSENCGELYYLYGCSMLECGKSENNVLGEGMKNKESEEGADGEEEEEEEAGDDDGKGEKSEAMEVDESEEGASSSVGTSNGAVVKDDEGEGDDTTKDEEDDDSSLKVAWEMFELAKVVYNRSNHKEKLADTFMKLGEVGIESGHPAAMEDMLKALDIRQQLFPNSRLIAETHFNIGLGYSMFEMFDEAITHFEKSKSLLEEIIVKLENAGDDKSVKEAKEIKDVLPDLKDKIQDMVDSKRDKRKEVEEALNGSILAAAKQNGPSSAGTSSESDKPTSNISHLIKRKRKIDEVTSDLPNKATEEPKRKVKAIDKEAIEEQRSEIDTTAEEKKNSDHLESSSNQEEPMEMEEVTNTDFTKNSADHSQPLIHQESQTKTESKKDDSECDVSNSMDCESTETDKEVPVKVEYEQTLVKLSETEEKKVDSTHVEEKEIKSGSATEIVSESLNPVSTEENSQSATTNAAVQDEIKKPLPQEGSKNDNDLSANAVQQKCTNVSEQEHKESVSIENSDIKSTIQATTDIAEPNIAKEPSLKENSKINVSDVLEEPVVIKESSKKENSEIETSSVTAHSADEKTKTEVPQIQAGKEKADSETDNKRAKKEPVNVESTTDTSTPNNIVSEQVEVTMEVVESQMTELETTTTSDTIAATDSTEVETKAQVDTKADADLSHSDKRETIESSENEILTEIVSKQSCLDNMEIETTTKDTDKINEPKEMGTETNAAIVATELETMETNPSSSSAHEEIETTCEIPDFQAKNETTNLPSSSEEAFVQSEVAVDESEMKSLTETADVKTELQPPKVTAEATLSENSNQPAELKEMEAPSKTSECIVEELATETSERKETENLNIESKSDEKEASSSAKSVEDGNVNATESPSLSTVSSKISLEENSVTNGCKEDHPLEEVTSTVETPVVAKELGKEEIATSVVAE</sequence>
<feature type="compositionally biased region" description="Polar residues" evidence="3">
    <location>
        <begin position="541"/>
        <end position="555"/>
    </location>
</feature>
<feature type="compositionally biased region" description="Basic and acidic residues" evidence="3">
    <location>
        <begin position="89"/>
        <end position="98"/>
    </location>
</feature>
<feature type="compositionally biased region" description="Polar residues" evidence="3">
    <location>
        <begin position="389"/>
        <end position="399"/>
    </location>
</feature>
<evidence type="ECO:0000259" key="4">
    <source>
        <dbReference type="Pfam" id="PF10516"/>
    </source>
</evidence>
<feature type="region of interest" description="Disordered" evidence="3">
    <location>
        <begin position="810"/>
        <end position="944"/>
    </location>
</feature>
<dbReference type="InterPro" id="IPR019544">
    <property type="entry name" value="Tetratricopeptide_SHNi-TPR_dom"/>
</dbReference>
<dbReference type="Gene3D" id="1.25.40.10">
    <property type="entry name" value="Tetratricopeptide repeat domain"/>
    <property type="match status" value="1"/>
</dbReference>
<dbReference type="GO" id="GO:0034080">
    <property type="term" value="P:CENP-A containing chromatin assembly"/>
    <property type="evidence" value="ECO:0007669"/>
    <property type="project" value="TreeGrafter"/>
</dbReference>
<feature type="compositionally biased region" description="Low complexity" evidence="3">
    <location>
        <begin position="670"/>
        <end position="686"/>
    </location>
</feature>
<feature type="compositionally biased region" description="Polar residues" evidence="3">
    <location>
        <begin position="641"/>
        <end position="655"/>
    </location>
</feature>
<dbReference type="InterPro" id="IPR011990">
    <property type="entry name" value="TPR-like_helical_dom_sf"/>
</dbReference>
<dbReference type="AlphaFoldDB" id="A0A0V0G5K5"/>
<feature type="compositionally biased region" description="Basic and acidic residues" evidence="3">
    <location>
        <begin position="584"/>
        <end position="595"/>
    </location>
</feature>
<accession>A0A0V0G5K5</accession>
<reference evidence="5" key="1">
    <citation type="journal article" date="2018" name="J. Proteomics">
        <title>Exploring the molecular complexity of Triatoma dimidiata sialome.</title>
        <authorList>
            <person name="Santiago P.B."/>
            <person name="de Araujo C.N."/>
            <person name="Charneau S."/>
            <person name="Bastos I.M.D."/>
            <person name="Assumpcao T.C.F."/>
            <person name="Queiroz R.M.L."/>
            <person name="Praca Y.R."/>
            <person name="Cordeiro T.M."/>
            <person name="Garcia C.H.S."/>
            <person name="da Silva I.G."/>
            <person name="Raiol T."/>
            <person name="Motta F.N."/>
            <person name="de Araujo Oliveira J.V."/>
            <person name="de Sousa M.V."/>
            <person name="Ribeiro J.M.C."/>
            <person name="de Santana J.M."/>
        </authorList>
    </citation>
    <scope>NUCLEOTIDE SEQUENCE</scope>
    <source>
        <strain evidence="5">Santander</strain>
        <tissue evidence="5">Salivary glands</tissue>
    </source>
</reference>
<dbReference type="EMBL" id="GECL01002838">
    <property type="protein sequence ID" value="JAP03286.1"/>
    <property type="molecule type" value="Transcribed_RNA"/>
</dbReference>
<feature type="compositionally biased region" description="Polar residues" evidence="3">
    <location>
        <begin position="518"/>
        <end position="532"/>
    </location>
</feature>
<feature type="non-terminal residue" evidence="5">
    <location>
        <position position="1"/>
    </location>
</feature>
<feature type="compositionally biased region" description="Basic and acidic residues" evidence="3">
    <location>
        <begin position="689"/>
        <end position="712"/>
    </location>
</feature>
<feature type="compositionally biased region" description="Basic and acidic residues" evidence="3">
    <location>
        <begin position="336"/>
        <end position="373"/>
    </location>
</feature>
<keyword evidence="2" id="KW-0802">TPR repeat</keyword>
<dbReference type="GO" id="GO:0042393">
    <property type="term" value="F:histone binding"/>
    <property type="evidence" value="ECO:0007669"/>
    <property type="project" value="TreeGrafter"/>
</dbReference>
<dbReference type="InterPro" id="IPR051730">
    <property type="entry name" value="NASP-like"/>
</dbReference>
<feature type="compositionally biased region" description="Polar residues" evidence="3">
    <location>
        <begin position="107"/>
        <end position="117"/>
    </location>
</feature>
<feature type="compositionally biased region" description="Acidic residues" evidence="3">
    <location>
        <begin position="74"/>
        <end position="88"/>
    </location>
</feature>
<feature type="compositionally biased region" description="Basic and acidic residues" evidence="3">
    <location>
        <begin position="873"/>
        <end position="893"/>
    </location>
</feature>
<feature type="compositionally biased region" description="Basic and acidic residues" evidence="3">
    <location>
        <begin position="502"/>
        <end position="517"/>
    </location>
</feature>
<feature type="compositionally biased region" description="Acidic residues" evidence="3">
    <location>
        <begin position="123"/>
        <end position="138"/>
    </location>
</feature>
<dbReference type="Pfam" id="PF10516">
    <property type="entry name" value="SHNi-TPR"/>
    <property type="match status" value="1"/>
</dbReference>
<keyword evidence="1" id="KW-0677">Repeat</keyword>
<dbReference type="PANTHER" id="PTHR15081">
    <property type="entry name" value="NUCLEAR AUTOANTIGENIC SPERM PROTEIN NASP -RELATED"/>
    <property type="match status" value="1"/>
</dbReference>
<feature type="region of interest" description="Disordered" evidence="3">
    <location>
        <begin position="668"/>
        <end position="718"/>
    </location>
</feature>
<feature type="compositionally biased region" description="Polar residues" evidence="3">
    <location>
        <begin position="840"/>
        <end position="849"/>
    </location>
</feature>
<feature type="domain" description="Tetratricopeptide SHNi-TPR" evidence="4">
    <location>
        <begin position="165"/>
        <end position="200"/>
    </location>
</feature>
<feature type="region of interest" description="Disordered" evidence="3">
    <location>
        <begin position="61"/>
        <end position="139"/>
    </location>
</feature>
<evidence type="ECO:0000256" key="2">
    <source>
        <dbReference type="ARBA" id="ARBA00022803"/>
    </source>
</evidence>
<dbReference type="PANTHER" id="PTHR15081:SF1">
    <property type="entry name" value="NUCLEAR AUTOANTIGENIC SPERM PROTEIN"/>
    <property type="match status" value="1"/>
</dbReference>
<feature type="compositionally biased region" description="Basic and acidic residues" evidence="3">
    <location>
        <begin position="433"/>
        <end position="444"/>
    </location>
</feature>
<feature type="region of interest" description="Disordered" evidence="3">
    <location>
        <begin position="289"/>
        <end position="655"/>
    </location>
</feature>
<feature type="compositionally biased region" description="Polar residues" evidence="3">
    <location>
        <begin position="472"/>
        <end position="499"/>
    </location>
</feature>
<dbReference type="GO" id="GO:0005654">
    <property type="term" value="C:nucleoplasm"/>
    <property type="evidence" value="ECO:0007669"/>
    <property type="project" value="TreeGrafter"/>
</dbReference>
<organism evidence="5">
    <name type="scientific">Triatoma dimidiata</name>
    <name type="common">Kissing bug</name>
    <name type="synonym">Meccus dimidiatus</name>
    <dbReference type="NCBI Taxonomy" id="72491"/>
    <lineage>
        <taxon>Eukaryota</taxon>
        <taxon>Metazoa</taxon>
        <taxon>Ecdysozoa</taxon>
        <taxon>Arthropoda</taxon>
        <taxon>Hexapoda</taxon>
        <taxon>Insecta</taxon>
        <taxon>Pterygota</taxon>
        <taxon>Neoptera</taxon>
        <taxon>Paraneoptera</taxon>
        <taxon>Hemiptera</taxon>
        <taxon>Heteroptera</taxon>
        <taxon>Panheteroptera</taxon>
        <taxon>Cimicomorpha</taxon>
        <taxon>Reduviidae</taxon>
        <taxon>Triatominae</taxon>
        <taxon>Triatoma</taxon>
    </lineage>
</organism>
<feature type="compositionally biased region" description="Basic and acidic residues" evidence="3">
    <location>
        <begin position="816"/>
        <end position="829"/>
    </location>
</feature>
<name>A0A0V0G5K5_TRIDM</name>
<feature type="compositionally biased region" description="Polar residues" evidence="3">
    <location>
        <begin position="297"/>
        <end position="316"/>
    </location>
</feature>
<dbReference type="GO" id="GO:0006335">
    <property type="term" value="P:DNA replication-dependent chromatin assembly"/>
    <property type="evidence" value="ECO:0007669"/>
    <property type="project" value="TreeGrafter"/>
</dbReference>
<dbReference type="SUPFAM" id="SSF48452">
    <property type="entry name" value="TPR-like"/>
    <property type="match status" value="1"/>
</dbReference>
<protein>
    <submittedName>
        <fullName evidence="5">Putative histone-binding protein n1/n2</fullName>
    </submittedName>
</protein>